<sequence length="166" mass="18678">MMTNHSYPPDKCTFELLSAYLDGEVTAQQREEVQDLLANDPEIQSLYRRLLYLRDEFQNLPTPQPEYSPQELSSTVFAKVDQENRRRKTYVWGGGAIAAVILATLGGVLNGNRTPLLQMANRDSQLNSDENLVIALNEPVIALPANTEESLMIPLDQSLMDIIENK</sequence>
<dbReference type="EMBL" id="CP138348">
    <property type="protein sequence ID" value="WPF87113.1"/>
    <property type="molecule type" value="Genomic_DNA"/>
</dbReference>
<gene>
    <name evidence="2" type="ORF">SAY89_09830</name>
</gene>
<dbReference type="RefSeq" id="WP_241537607.1">
    <property type="nucleotide sequence ID" value="NZ_CP138348.1"/>
</dbReference>
<proteinExistence type="predicted"/>
<dbReference type="AlphaFoldDB" id="A0AAF1C0U1"/>
<accession>A0AAF1C0U1</accession>
<feature type="transmembrane region" description="Helical" evidence="1">
    <location>
        <begin position="89"/>
        <end position="109"/>
    </location>
</feature>
<keyword evidence="1" id="KW-0472">Membrane</keyword>
<keyword evidence="1" id="KW-1133">Transmembrane helix</keyword>
<organism evidence="2">
    <name type="scientific">Cyanobacterium aponinum AL20115</name>
    <dbReference type="NCBI Taxonomy" id="3090662"/>
    <lineage>
        <taxon>Bacteria</taxon>
        <taxon>Bacillati</taxon>
        <taxon>Cyanobacteriota</taxon>
        <taxon>Cyanophyceae</taxon>
        <taxon>Oscillatoriophycideae</taxon>
        <taxon>Chroococcales</taxon>
        <taxon>Geminocystaceae</taxon>
        <taxon>Cyanobacterium</taxon>
    </lineage>
</organism>
<name>A0AAF1C0U1_9CHRO</name>
<evidence type="ECO:0000313" key="2">
    <source>
        <dbReference type="EMBL" id="WPF87113.1"/>
    </source>
</evidence>
<protein>
    <recommendedName>
        <fullName evidence="3">Transcriptional regulator</fullName>
    </recommendedName>
</protein>
<keyword evidence="1" id="KW-0812">Transmembrane</keyword>
<evidence type="ECO:0000256" key="1">
    <source>
        <dbReference type="SAM" id="Phobius"/>
    </source>
</evidence>
<reference evidence="2" key="1">
    <citation type="submission" date="2023-11" db="EMBL/GenBank/DDBJ databases">
        <title>Genome sequence of Cyanobacterium aponinum BCRC AL20115.</title>
        <authorList>
            <person name="Chang H.-Y."/>
            <person name="Lin K.-M."/>
            <person name="Hsueh H.-T."/>
            <person name="Chu H.-A."/>
            <person name="Kuo C.-H."/>
        </authorList>
    </citation>
    <scope>NUCLEOTIDE SEQUENCE</scope>
    <source>
        <strain evidence="2">AL20115</strain>
    </source>
</reference>
<evidence type="ECO:0008006" key="3">
    <source>
        <dbReference type="Google" id="ProtNLM"/>
    </source>
</evidence>